<sequence>MSASPSDAQPVVHAIHENPDWFGPSADAFRERGIPYREWLLTDGGAVDLDEPPPPGVYWSRFSASSHTRGHALAKEHTRAVLAWAAAAGRRVVNGRSALEAEVSKVVQLATLRRHGLEVPRTTAVVGTADLLAAARGLVARTGGPFLTKHNQGGKGLGVARFDDVGAFAAALAAGDVPTPVDGVTLLQEYVPPADGTITRVELVAGELVYAIRADTVHGGFQLCPADACALDPLTGAPLLPPGAQLAPVPGQSLFSLDAEFGTRPGEDALLAGYRAVLAELGVEIAGVEHLRAADGRVLTYDVNTNTNYNAEVEAVAPRSGPGAIADHLGALLRAEVARSAVGHAGVAPPAGR</sequence>
<accession>A0A5C5BF88</accession>
<dbReference type="GO" id="GO:0009432">
    <property type="term" value="P:SOS response"/>
    <property type="evidence" value="ECO:0007669"/>
    <property type="project" value="TreeGrafter"/>
</dbReference>
<dbReference type="InterPro" id="IPR011761">
    <property type="entry name" value="ATP-grasp"/>
</dbReference>
<name>A0A5C5BF88_9MICO</name>
<feature type="domain" description="ATP-grasp" evidence="2">
    <location>
        <begin position="109"/>
        <end position="333"/>
    </location>
</feature>
<dbReference type="GO" id="GO:0005737">
    <property type="term" value="C:cytoplasm"/>
    <property type="evidence" value="ECO:0007669"/>
    <property type="project" value="TreeGrafter"/>
</dbReference>
<evidence type="ECO:0000256" key="1">
    <source>
        <dbReference type="PROSITE-ProRule" id="PRU00409"/>
    </source>
</evidence>
<proteinExistence type="predicted"/>
<keyword evidence="3" id="KW-0436">Ligase</keyword>
<dbReference type="PROSITE" id="PS50975">
    <property type="entry name" value="ATP_GRASP"/>
    <property type="match status" value="1"/>
</dbReference>
<dbReference type="GO" id="GO:0046872">
    <property type="term" value="F:metal ion binding"/>
    <property type="evidence" value="ECO:0007669"/>
    <property type="project" value="InterPro"/>
</dbReference>
<dbReference type="PANTHER" id="PTHR21621:SF0">
    <property type="entry name" value="BETA-CITRYLGLUTAMATE SYNTHASE B-RELATED"/>
    <property type="match status" value="1"/>
</dbReference>
<gene>
    <name evidence="3" type="ORF">FH969_03955</name>
</gene>
<protein>
    <submittedName>
        <fullName evidence="3">Alpha-L-glutamate ligase</fullName>
    </submittedName>
</protein>
<evidence type="ECO:0000313" key="4">
    <source>
        <dbReference type="Proteomes" id="UP000313849"/>
    </source>
</evidence>
<dbReference type="OrthoDB" id="4789744at2"/>
<organism evidence="3 4">
    <name type="scientific">Miniimonas arenae</name>
    <dbReference type="NCBI Taxonomy" id="676201"/>
    <lineage>
        <taxon>Bacteria</taxon>
        <taxon>Bacillati</taxon>
        <taxon>Actinomycetota</taxon>
        <taxon>Actinomycetes</taxon>
        <taxon>Micrococcales</taxon>
        <taxon>Beutenbergiaceae</taxon>
        <taxon>Miniimonas</taxon>
    </lineage>
</organism>
<dbReference type="GO" id="GO:0018169">
    <property type="term" value="F:ribosomal S6-glutamic acid ligase activity"/>
    <property type="evidence" value="ECO:0007669"/>
    <property type="project" value="TreeGrafter"/>
</dbReference>
<dbReference type="SUPFAM" id="SSF56059">
    <property type="entry name" value="Glutathione synthetase ATP-binding domain-like"/>
    <property type="match status" value="1"/>
</dbReference>
<dbReference type="EMBL" id="VENP01000009">
    <property type="protein sequence ID" value="TNU76250.1"/>
    <property type="molecule type" value="Genomic_DNA"/>
</dbReference>
<reference evidence="3 4" key="1">
    <citation type="submission" date="2019-06" db="EMBL/GenBank/DDBJ databases">
        <title>Draft genome sequence of Miniimonas arenae KCTC 19750T isolated from sea sand.</title>
        <authorList>
            <person name="Park S.-J."/>
        </authorList>
    </citation>
    <scope>NUCLEOTIDE SEQUENCE [LARGE SCALE GENOMIC DNA]</scope>
    <source>
        <strain evidence="3 4">KCTC 19750</strain>
    </source>
</reference>
<dbReference type="AlphaFoldDB" id="A0A5C5BF88"/>
<keyword evidence="1" id="KW-0547">Nucleotide-binding</keyword>
<comment type="caution">
    <text evidence="3">The sequence shown here is derived from an EMBL/GenBank/DDBJ whole genome shotgun (WGS) entry which is preliminary data.</text>
</comment>
<dbReference type="PANTHER" id="PTHR21621">
    <property type="entry name" value="RIBOSOMAL PROTEIN S6 MODIFICATION PROTEIN"/>
    <property type="match status" value="1"/>
</dbReference>
<keyword evidence="4" id="KW-1185">Reference proteome</keyword>
<keyword evidence="1" id="KW-0067">ATP-binding</keyword>
<dbReference type="RefSeq" id="WP_139986220.1">
    <property type="nucleotide sequence ID" value="NZ_VENP01000009.1"/>
</dbReference>
<evidence type="ECO:0000313" key="3">
    <source>
        <dbReference type="EMBL" id="TNU76250.1"/>
    </source>
</evidence>
<evidence type="ECO:0000259" key="2">
    <source>
        <dbReference type="PROSITE" id="PS50975"/>
    </source>
</evidence>
<dbReference type="Proteomes" id="UP000313849">
    <property type="component" value="Unassembled WGS sequence"/>
</dbReference>
<dbReference type="GO" id="GO:0005524">
    <property type="term" value="F:ATP binding"/>
    <property type="evidence" value="ECO:0007669"/>
    <property type="project" value="UniProtKB-UniRule"/>
</dbReference>